<dbReference type="OrthoDB" id="1740265at2759"/>
<dbReference type="Proteomes" id="UP000494206">
    <property type="component" value="Unassembled WGS sequence"/>
</dbReference>
<dbReference type="Gene3D" id="3.90.400.10">
    <property type="entry name" value="Oligo-1,6-glucosidase, Domain 2"/>
    <property type="match status" value="1"/>
</dbReference>
<dbReference type="PANTHER" id="PTHR10357:SF230">
    <property type="entry name" value="GLYCOSYL HYDROLASE FAMILY 13 CATALYTIC DOMAIN-CONTAINING PROTEIN"/>
    <property type="match status" value="1"/>
</dbReference>
<feature type="domain" description="Glycosyl hydrolase family 13 catalytic" evidence="5">
    <location>
        <begin position="151"/>
        <end position="555"/>
    </location>
</feature>
<keyword evidence="4" id="KW-0812">Transmembrane</keyword>
<dbReference type="Gene3D" id="3.20.20.80">
    <property type="entry name" value="Glycosidases"/>
    <property type="match status" value="1"/>
</dbReference>
<dbReference type="InterPro" id="IPR006047">
    <property type="entry name" value="GH13_cat_dom"/>
</dbReference>
<dbReference type="GO" id="GO:0005975">
    <property type="term" value="P:carbohydrate metabolic process"/>
    <property type="evidence" value="ECO:0007669"/>
    <property type="project" value="InterPro"/>
</dbReference>
<dbReference type="SUPFAM" id="SSF51445">
    <property type="entry name" value="(Trans)glycosidases"/>
    <property type="match status" value="1"/>
</dbReference>
<evidence type="ECO:0000256" key="3">
    <source>
        <dbReference type="SAM" id="MobiDB-lite"/>
    </source>
</evidence>
<dbReference type="InterPro" id="IPR031984">
    <property type="entry name" value="SLC3A2_N"/>
</dbReference>
<name>A0A8S1FCF5_9PELO</name>
<dbReference type="AlphaFoldDB" id="A0A8S1FCF5"/>
<dbReference type="InterPro" id="IPR017853">
    <property type="entry name" value="GH"/>
</dbReference>
<organism evidence="6 7">
    <name type="scientific">Caenorhabditis bovis</name>
    <dbReference type="NCBI Taxonomy" id="2654633"/>
    <lineage>
        <taxon>Eukaryota</taxon>
        <taxon>Metazoa</taxon>
        <taxon>Ecdysozoa</taxon>
        <taxon>Nematoda</taxon>
        <taxon>Chromadorea</taxon>
        <taxon>Rhabditida</taxon>
        <taxon>Rhabditina</taxon>
        <taxon>Rhabditomorpha</taxon>
        <taxon>Rhabditoidea</taxon>
        <taxon>Rhabditidae</taxon>
        <taxon>Peloderinae</taxon>
        <taxon>Caenorhabditis</taxon>
    </lineage>
</organism>
<dbReference type="EC" id="3.2.1.20" evidence="2"/>
<keyword evidence="4" id="KW-0472">Membrane</keyword>
<evidence type="ECO:0000313" key="7">
    <source>
        <dbReference type="Proteomes" id="UP000494206"/>
    </source>
</evidence>
<dbReference type="SMART" id="SM00642">
    <property type="entry name" value="Aamy"/>
    <property type="match status" value="1"/>
</dbReference>
<evidence type="ECO:0000259" key="5">
    <source>
        <dbReference type="SMART" id="SM00642"/>
    </source>
</evidence>
<proteinExistence type="predicted"/>
<gene>
    <name evidence="6" type="ORF">CBOVIS_LOCUS12385</name>
</gene>
<evidence type="ECO:0000313" key="6">
    <source>
        <dbReference type="EMBL" id="CAB3410937.1"/>
    </source>
</evidence>
<comment type="caution">
    <text evidence="6">The sequence shown here is derived from an EMBL/GenBank/DDBJ whole genome shotgun (WGS) entry which is preliminary data.</text>
</comment>
<dbReference type="PANTHER" id="PTHR10357">
    <property type="entry name" value="ALPHA-AMYLASE FAMILY MEMBER"/>
    <property type="match status" value="1"/>
</dbReference>
<reference evidence="6 7" key="1">
    <citation type="submission" date="2020-04" db="EMBL/GenBank/DDBJ databases">
        <authorList>
            <person name="Laetsch R D."/>
            <person name="Stevens L."/>
            <person name="Kumar S."/>
            <person name="Blaxter L. M."/>
        </authorList>
    </citation>
    <scope>NUCLEOTIDE SEQUENCE [LARGE SCALE GENOMIC DNA]</scope>
</reference>
<dbReference type="Pfam" id="PF16028">
    <property type="entry name" value="SLC3A2_N"/>
    <property type="match status" value="1"/>
</dbReference>
<comment type="catalytic activity">
    <reaction evidence="1">
        <text>Hydrolysis of terminal, non-reducing (1-&gt;4)-linked alpha-D-glucose residues with release of alpha-D-glucose.</text>
        <dbReference type="EC" id="3.2.1.20"/>
    </reaction>
</comment>
<dbReference type="InterPro" id="IPR045857">
    <property type="entry name" value="O16G_dom_2"/>
</dbReference>
<dbReference type="InterPro" id="IPR013780">
    <property type="entry name" value="Glyco_hydro_b"/>
</dbReference>
<evidence type="ECO:0000256" key="1">
    <source>
        <dbReference type="ARBA" id="ARBA00001657"/>
    </source>
</evidence>
<evidence type="ECO:0000256" key="2">
    <source>
        <dbReference type="ARBA" id="ARBA00012741"/>
    </source>
</evidence>
<sequence>MDDATDHLMPGPEGKIPSLPLSLTSLRWVENFIIFRFYEVDRGNKTDSYIHAVSGHPYDGELEMTTNPYPVEQPPRPPRPPKDPNQISLTEQELREYANDPFWKALRIILFVLFWLIWIGLFVFAILLIVFTPACIVREKPNWWQTAVAYHVWVPSFQDSDGDGIGDMRGLIDRLDNLRKAGVQTVWPSPFLITDDDRSAVRSFRQMDPKLGPNQMADELVERIHENDMKLIISMPIATTSLEHEWFLNSASASQAPNTNYSQFYTWASNTANTEYFSQHKNLFYLHEKKNPKAAVLNWQNSNVREHMFNALSFWIDRGVDGFELTGIEYLARTPNGTEPEWNAIYDVLRDIRFHVDTYSNESVIAKGKKVALFSSRDEAKENDKKKMAKSGLDTVINYELGEVEKDSLICHHDEENVATCVHEIISDVLLFHSLNEKVWPHWRFGSPDLSRLATRVGNRAHAQLLMMLQMVLPGTNNIYYGEELGMRNLPNDSMVPPQKGAMQWDDTINAGFSNVSQNGVKVPVNVDYTNINWARQYSESQSTLKLFAKLAKLRQREDSLKTGTTLIGRLVQGAFTLTRFNSYENRTTGNIYVAALNFGSQSVKLPLTSLPSNEKLSKSTIVAASSNCNQFYNRQNVNFGSKEVELAPNQGIVFRYSA</sequence>
<evidence type="ECO:0000256" key="4">
    <source>
        <dbReference type="SAM" id="Phobius"/>
    </source>
</evidence>
<dbReference type="EMBL" id="CADEPM010000012">
    <property type="protein sequence ID" value="CAB3410937.1"/>
    <property type="molecule type" value="Genomic_DNA"/>
</dbReference>
<keyword evidence="4" id="KW-1133">Transmembrane helix</keyword>
<accession>A0A8S1FCF5</accession>
<protein>
    <recommendedName>
        <fullName evidence="2">alpha-glucosidase</fullName>
        <ecNumber evidence="2">3.2.1.20</ecNumber>
    </recommendedName>
</protein>
<feature type="transmembrane region" description="Helical" evidence="4">
    <location>
        <begin position="108"/>
        <end position="131"/>
    </location>
</feature>
<keyword evidence="7" id="KW-1185">Reference proteome</keyword>
<feature type="region of interest" description="Disordered" evidence="3">
    <location>
        <begin position="64"/>
        <end position="86"/>
    </location>
</feature>
<dbReference type="Pfam" id="PF00128">
    <property type="entry name" value="Alpha-amylase"/>
    <property type="match status" value="1"/>
</dbReference>
<dbReference type="Gene3D" id="2.60.40.1180">
    <property type="entry name" value="Golgi alpha-mannosidase II"/>
    <property type="match status" value="1"/>
</dbReference>
<dbReference type="GO" id="GO:0004558">
    <property type="term" value="F:alpha-1,4-glucosidase activity"/>
    <property type="evidence" value="ECO:0007669"/>
    <property type="project" value="UniProtKB-EC"/>
</dbReference>